<dbReference type="PANTHER" id="PTHR32089:SF112">
    <property type="entry name" value="LYSOZYME-LIKE PROTEIN-RELATED"/>
    <property type="match status" value="1"/>
</dbReference>
<gene>
    <name evidence="5" type="ORF">BDD16_000196</name>
</gene>
<evidence type="ECO:0000256" key="1">
    <source>
        <dbReference type="ARBA" id="ARBA00023224"/>
    </source>
</evidence>
<dbReference type="PROSITE" id="PS50111">
    <property type="entry name" value="CHEMOTAXIS_TRANSDUC_2"/>
    <property type="match status" value="1"/>
</dbReference>
<protein>
    <submittedName>
        <fullName evidence="5">Methyl-accepting chemotaxis protein</fullName>
    </submittedName>
</protein>
<dbReference type="Gene3D" id="1.10.287.950">
    <property type="entry name" value="Methyl-accepting chemotaxis protein"/>
    <property type="match status" value="1"/>
</dbReference>
<evidence type="ECO:0000313" key="6">
    <source>
        <dbReference type="Proteomes" id="UP000518288"/>
    </source>
</evidence>
<feature type="region of interest" description="Disordered" evidence="3">
    <location>
        <begin position="1"/>
        <end position="24"/>
    </location>
</feature>
<accession>A0A7Y9QTP6</accession>
<dbReference type="EMBL" id="JACCFH010000001">
    <property type="protein sequence ID" value="NYG31210.1"/>
    <property type="molecule type" value="Genomic_DNA"/>
</dbReference>
<evidence type="ECO:0000313" key="5">
    <source>
        <dbReference type="EMBL" id="NYG31210.1"/>
    </source>
</evidence>
<dbReference type="Proteomes" id="UP000518288">
    <property type="component" value="Unassembled WGS sequence"/>
</dbReference>
<dbReference type="SMART" id="SM00283">
    <property type="entry name" value="MA"/>
    <property type="match status" value="1"/>
</dbReference>
<sequence length="375" mass="39702">MPSKSSTLPGAADPTAHPGRPGPWRAAAASALAAAAGAAGLYLGGWPAAAAVVVAVGLAGVRPATAARPGHTGGHRVRSADGARLTEPVVAGWHLQLGDTQRTSHQSRRALEARIVALGQQLESVLNLHVTTSAAAPLTEDLMGRHHAIVDELLRHSRSAARLRLDTVSAARAMLEALDALNTLAREVQTISRATHLLALNASVEATRAGERGGGFAVVAQEVRQLAAQSRQAGIRIARQVGQMQAPLDAIMQRSGREDIDPDAPEADCATLTEEQARRLVRAIAGEVGDVRRDARGLHEECLQLQSQLMLLRGDLKELDRSRPGVDSLLQDMQRLRQCLLGAEDPAAGSAEDWLARLRADIDAGQREHARQASL</sequence>
<evidence type="ECO:0000259" key="4">
    <source>
        <dbReference type="PROSITE" id="PS50111"/>
    </source>
</evidence>
<dbReference type="SUPFAM" id="SSF58104">
    <property type="entry name" value="Methyl-accepting chemotaxis protein (MCP) signaling domain"/>
    <property type="match status" value="1"/>
</dbReference>
<feature type="domain" description="Methyl-accepting transducer" evidence="4">
    <location>
        <begin position="166"/>
        <end position="245"/>
    </location>
</feature>
<evidence type="ECO:0000256" key="3">
    <source>
        <dbReference type="SAM" id="MobiDB-lite"/>
    </source>
</evidence>
<dbReference type="AlphaFoldDB" id="A0A7Y9QTP6"/>
<dbReference type="Pfam" id="PF00015">
    <property type="entry name" value="MCPsignal"/>
    <property type="match status" value="1"/>
</dbReference>
<comment type="caution">
    <text evidence="5">The sequence shown here is derived from an EMBL/GenBank/DDBJ whole genome shotgun (WGS) entry which is preliminary data.</text>
</comment>
<evidence type="ECO:0000256" key="2">
    <source>
        <dbReference type="PROSITE-ProRule" id="PRU00284"/>
    </source>
</evidence>
<proteinExistence type="predicted"/>
<keyword evidence="6" id="KW-1185">Reference proteome</keyword>
<dbReference type="RefSeq" id="WP_218897648.1">
    <property type="nucleotide sequence ID" value="NZ_JACCFH010000001.1"/>
</dbReference>
<keyword evidence="1 2" id="KW-0807">Transducer</keyword>
<dbReference type="GO" id="GO:0016020">
    <property type="term" value="C:membrane"/>
    <property type="evidence" value="ECO:0007669"/>
    <property type="project" value="InterPro"/>
</dbReference>
<dbReference type="PANTHER" id="PTHR32089">
    <property type="entry name" value="METHYL-ACCEPTING CHEMOTAXIS PROTEIN MCPB"/>
    <property type="match status" value="1"/>
</dbReference>
<name>A0A7Y9QTP6_9BURK</name>
<organism evidence="5 6">
    <name type="scientific">Sphaerotilus montanus</name>
    <dbReference type="NCBI Taxonomy" id="522889"/>
    <lineage>
        <taxon>Bacteria</taxon>
        <taxon>Pseudomonadati</taxon>
        <taxon>Pseudomonadota</taxon>
        <taxon>Betaproteobacteria</taxon>
        <taxon>Burkholderiales</taxon>
        <taxon>Sphaerotilaceae</taxon>
        <taxon>Sphaerotilus</taxon>
    </lineage>
</organism>
<reference evidence="5 6" key="1">
    <citation type="submission" date="2020-07" db="EMBL/GenBank/DDBJ databases">
        <title>Genomic Encyclopedia of Archaeal and Bacterial Type Strains, Phase II (KMG-II): from individual species to whole genera.</title>
        <authorList>
            <person name="Goeker M."/>
        </authorList>
    </citation>
    <scope>NUCLEOTIDE SEQUENCE [LARGE SCALE GENOMIC DNA]</scope>
    <source>
        <strain evidence="5 6">DSM 21226</strain>
    </source>
</reference>
<dbReference type="GO" id="GO:0007165">
    <property type="term" value="P:signal transduction"/>
    <property type="evidence" value="ECO:0007669"/>
    <property type="project" value="UniProtKB-KW"/>
</dbReference>
<dbReference type="InterPro" id="IPR004089">
    <property type="entry name" value="MCPsignal_dom"/>
</dbReference>